<name>A0A517LNX8_9PEZI</name>
<dbReference type="InterPro" id="IPR000210">
    <property type="entry name" value="BTB/POZ_dom"/>
</dbReference>
<gene>
    <name evidence="2" type="ORF">FKW77_005082</name>
</gene>
<reference evidence="2 3" key="1">
    <citation type="submission" date="2019-07" db="EMBL/GenBank/DDBJ databases">
        <title>Finished genome of Venturia effusa.</title>
        <authorList>
            <person name="Young C.A."/>
            <person name="Cox M.P."/>
            <person name="Ganley A.R.D."/>
            <person name="David W.J."/>
        </authorList>
    </citation>
    <scope>NUCLEOTIDE SEQUENCE [LARGE SCALE GENOMIC DNA]</scope>
    <source>
        <strain evidence="3">albino</strain>
    </source>
</reference>
<proteinExistence type="predicted"/>
<dbReference type="SUPFAM" id="SSF54695">
    <property type="entry name" value="POZ domain"/>
    <property type="match status" value="1"/>
</dbReference>
<dbReference type="Pfam" id="PF00651">
    <property type="entry name" value="BTB"/>
    <property type="match status" value="1"/>
</dbReference>
<evidence type="ECO:0000313" key="3">
    <source>
        <dbReference type="Proteomes" id="UP000316270"/>
    </source>
</evidence>
<accession>A0A517LNX8</accession>
<evidence type="ECO:0000313" key="2">
    <source>
        <dbReference type="EMBL" id="QDS77333.1"/>
    </source>
</evidence>
<dbReference type="OrthoDB" id="194443at2759"/>
<organism evidence="2 3">
    <name type="scientific">Venturia effusa</name>
    <dbReference type="NCBI Taxonomy" id="50376"/>
    <lineage>
        <taxon>Eukaryota</taxon>
        <taxon>Fungi</taxon>
        <taxon>Dikarya</taxon>
        <taxon>Ascomycota</taxon>
        <taxon>Pezizomycotina</taxon>
        <taxon>Dothideomycetes</taxon>
        <taxon>Pleosporomycetidae</taxon>
        <taxon>Venturiales</taxon>
        <taxon>Venturiaceae</taxon>
        <taxon>Venturia</taxon>
    </lineage>
</organism>
<dbReference type="EMBL" id="CP042201">
    <property type="protein sequence ID" value="QDS77333.1"/>
    <property type="molecule type" value="Genomic_DNA"/>
</dbReference>
<dbReference type="PANTHER" id="PTHR47843">
    <property type="entry name" value="BTB DOMAIN-CONTAINING PROTEIN-RELATED"/>
    <property type="match status" value="1"/>
</dbReference>
<dbReference type="CDD" id="cd18186">
    <property type="entry name" value="BTB_POZ_ZBTB_KLHL-like"/>
    <property type="match status" value="1"/>
</dbReference>
<dbReference type="InterPro" id="IPR011333">
    <property type="entry name" value="SKP1/BTB/POZ_sf"/>
</dbReference>
<feature type="domain" description="BTB" evidence="1">
    <location>
        <begin position="67"/>
        <end position="133"/>
    </location>
</feature>
<dbReference type="Proteomes" id="UP000316270">
    <property type="component" value="Chromosome 17"/>
</dbReference>
<dbReference type="PANTHER" id="PTHR47843:SF2">
    <property type="entry name" value="BTB DOMAIN-CONTAINING PROTEIN"/>
    <property type="match status" value="1"/>
</dbReference>
<evidence type="ECO:0000259" key="1">
    <source>
        <dbReference type="PROSITE" id="PS50097"/>
    </source>
</evidence>
<keyword evidence="3" id="KW-1185">Reference proteome</keyword>
<dbReference type="Gene3D" id="3.30.710.10">
    <property type="entry name" value="Potassium Channel Kv1.1, Chain A"/>
    <property type="match status" value="1"/>
</dbReference>
<dbReference type="AlphaFoldDB" id="A0A517LNX8"/>
<dbReference type="PROSITE" id="PS50097">
    <property type="entry name" value="BTB"/>
    <property type="match status" value="1"/>
</dbReference>
<protein>
    <recommendedName>
        <fullName evidence="1">BTB domain-containing protein</fullName>
    </recommendedName>
</protein>
<dbReference type="STRING" id="50376.A0A517LNX8"/>
<sequence>MERDMSINIISTPRPGNSTILTKPFPLILVVNHSLTQQQQQTLEALSYHREYGAEAELEYGFGKKVGRIFVGTDTEPYIIHHGLLSASSDFFDKALNGQFRENGGDVSLPDENSESFNIYQQWLYAGKINLAEQDSEQGWQSPILLYILGDMIQDEDFRNAVINWMMDTVLSIRAYPASPTTVDFVYKNTCPTSMLRKLIVDLTIYDSTYEDSLLDRIKAEACNVKYPAEFWFELCCGLATHTKVEPEPLPSWVMNRCQYHDHIKTPKCI</sequence>